<evidence type="ECO:0000256" key="2">
    <source>
        <dbReference type="ARBA" id="ARBA00010734"/>
    </source>
</evidence>
<dbReference type="InterPro" id="IPR003107">
    <property type="entry name" value="HAT"/>
</dbReference>
<comment type="subcellular location">
    <subcellularLocation>
        <location evidence="1">Nucleus</location>
        <location evidence="1">Nucleolus</location>
    </subcellularLocation>
</comment>
<feature type="domain" description="U3 small nucleolar RNA-associated protein 6 N-terminal" evidence="6">
    <location>
        <begin position="9"/>
        <end position="91"/>
    </location>
</feature>
<accession>A0A8C6LWZ9</accession>
<gene>
    <name evidence="8" type="primary">UTP6</name>
    <name evidence="8" type="synonym">utp6</name>
</gene>
<dbReference type="SUPFAM" id="SSF48452">
    <property type="entry name" value="TPR-like"/>
    <property type="match status" value="2"/>
</dbReference>
<comment type="similarity">
    <text evidence="2">Belongs to the UTP6 family.</text>
</comment>
<dbReference type="InterPro" id="IPR056907">
    <property type="entry name" value="UTP6_C"/>
</dbReference>
<reference evidence="8" key="1">
    <citation type="submission" date="2014-08" db="EMBL/GenBank/DDBJ databases">
        <authorList>
            <person name="Senf B."/>
            <person name="Petzold A."/>
            <person name="Downie B.R."/>
            <person name="Koch P."/>
            <person name="Platzer M."/>
        </authorList>
    </citation>
    <scope>NUCLEOTIDE SEQUENCE [LARGE SCALE GENOMIC DNA]</scope>
    <source>
        <strain evidence="8">GRZ</strain>
    </source>
</reference>
<feature type="domain" description="U3 small nucleolar RNA-associated protein 6 homolog C-terminal" evidence="7">
    <location>
        <begin position="304"/>
        <end position="538"/>
    </location>
</feature>
<evidence type="ECO:0000313" key="8">
    <source>
        <dbReference type="Ensembl" id="ENSNFUP00015026670.1"/>
    </source>
</evidence>
<dbReference type="GO" id="GO:0000462">
    <property type="term" value="P:maturation of SSU-rRNA from tricistronic rRNA transcript (SSU-rRNA, 5.8S rRNA, LSU-rRNA)"/>
    <property type="evidence" value="ECO:0007669"/>
    <property type="project" value="InterPro"/>
</dbReference>
<dbReference type="GO" id="GO:0032040">
    <property type="term" value="C:small-subunit processome"/>
    <property type="evidence" value="ECO:0007669"/>
    <property type="project" value="TreeGrafter"/>
</dbReference>
<evidence type="ECO:0000313" key="9">
    <source>
        <dbReference type="Proteomes" id="UP000694548"/>
    </source>
</evidence>
<dbReference type="Ensembl" id="ENSNFUT00015027861.1">
    <property type="protein sequence ID" value="ENSNFUP00015026670.1"/>
    <property type="gene ID" value="ENSNFUG00015012375.1"/>
</dbReference>
<dbReference type="AlphaFoldDB" id="A0A8C6LWZ9"/>
<dbReference type="PANTHER" id="PTHR23271:SF1">
    <property type="entry name" value="U3 SMALL NUCLEOLAR RNA-ASSOCIATED PROTEIN 6 HOMOLOG"/>
    <property type="match status" value="1"/>
</dbReference>
<keyword evidence="4" id="KW-0677">Repeat</keyword>
<evidence type="ECO:0000256" key="4">
    <source>
        <dbReference type="ARBA" id="ARBA00022737"/>
    </source>
</evidence>
<evidence type="ECO:0000259" key="7">
    <source>
        <dbReference type="Pfam" id="PF24892"/>
    </source>
</evidence>
<reference evidence="8" key="3">
    <citation type="submission" date="2025-09" db="UniProtKB">
        <authorList>
            <consortium name="Ensembl"/>
        </authorList>
    </citation>
    <scope>IDENTIFICATION</scope>
</reference>
<dbReference type="GO" id="GO:0030515">
    <property type="term" value="F:snoRNA binding"/>
    <property type="evidence" value="ECO:0007669"/>
    <property type="project" value="InterPro"/>
</dbReference>
<dbReference type="Pfam" id="PF08640">
    <property type="entry name" value="U3_assoc_6"/>
    <property type="match status" value="1"/>
</dbReference>
<dbReference type="InterPro" id="IPR013949">
    <property type="entry name" value="Utp6"/>
</dbReference>
<name>A0A8C6LWZ9_NOTFU</name>
<dbReference type="Pfam" id="PF24892">
    <property type="entry name" value="UTP6_C"/>
    <property type="match status" value="1"/>
</dbReference>
<dbReference type="InterPro" id="IPR055347">
    <property type="entry name" value="UTP6_N"/>
</dbReference>
<keyword evidence="5" id="KW-0539">Nucleus</keyword>
<organism evidence="8 9">
    <name type="scientific">Nothobranchius furzeri</name>
    <name type="common">Turquoise killifish</name>
    <dbReference type="NCBI Taxonomy" id="105023"/>
    <lineage>
        <taxon>Eukaryota</taxon>
        <taxon>Metazoa</taxon>
        <taxon>Chordata</taxon>
        <taxon>Craniata</taxon>
        <taxon>Vertebrata</taxon>
        <taxon>Euteleostomi</taxon>
        <taxon>Actinopterygii</taxon>
        <taxon>Neopterygii</taxon>
        <taxon>Teleostei</taxon>
        <taxon>Neoteleostei</taxon>
        <taxon>Acanthomorphata</taxon>
        <taxon>Ovalentaria</taxon>
        <taxon>Atherinomorphae</taxon>
        <taxon>Cyprinodontiformes</taxon>
        <taxon>Nothobranchiidae</taxon>
        <taxon>Nothobranchius</taxon>
    </lineage>
</organism>
<proteinExistence type="inferred from homology"/>
<dbReference type="Gene3D" id="1.25.40.10">
    <property type="entry name" value="Tetratricopeptide repeat domain"/>
    <property type="match status" value="2"/>
</dbReference>
<evidence type="ECO:0000256" key="1">
    <source>
        <dbReference type="ARBA" id="ARBA00004604"/>
    </source>
</evidence>
<dbReference type="SMART" id="SM00386">
    <property type="entry name" value="HAT"/>
    <property type="match status" value="4"/>
</dbReference>
<evidence type="ECO:0000256" key="5">
    <source>
        <dbReference type="ARBA" id="ARBA00023242"/>
    </source>
</evidence>
<protein>
    <submittedName>
        <fullName evidence="8">UTP6 small subunit processome component</fullName>
    </submittedName>
</protein>
<keyword evidence="9" id="KW-1185">Reference proteome</keyword>
<dbReference type="InterPro" id="IPR011990">
    <property type="entry name" value="TPR-like_helical_dom_sf"/>
</dbReference>
<evidence type="ECO:0000259" key="6">
    <source>
        <dbReference type="Pfam" id="PF08640"/>
    </source>
</evidence>
<reference evidence="8" key="2">
    <citation type="submission" date="2025-08" db="UniProtKB">
        <authorList>
            <consortium name="Ensembl"/>
        </authorList>
    </citation>
    <scope>IDENTIFICATION</scope>
</reference>
<dbReference type="Proteomes" id="UP000694548">
    <property type="component" value="Chromosome sgr08"/>
</dbReference>
<sequence length="598" mass="69356">MAEIVQQRIEDRIPQLEQLERVGLFTQKEVKSIIKKATALEYKLQRLTVNKEDLIAYIQYEINVLELIKKRRAHIHYQFKREEIEFPIIQRINSIFRRATKKWKDDVQLWFSHVAFCKKWATKGQISKVFSSMLAIHPDKPALWIMAAKSELEDRDSSESARHLFLRALRFHPNNKKVYQEYFRMELLHSEKLRKQKEDLDKADLDLGGYEFSPEILNGKLAEVVYIDATEKIRGVRPSLLTPPLIVLLHHHVHLRFLSSLQKNYADDSVTWDFMAKRELEAPGAGEELHTARGRASDIDRREERCCQVYEEGLRSLGTEPMWTCYVAFCLERLKRKTNVQELKEKRQERMLGVLRRAHDSSLLKENYYRNWLEILLSSEDAEGAAGVAMAATQRYSQSVSVWCLSLQALMQLGSGDVGRLFQDALTHVNPKDSLPLWQLQIQWSTANQRPEETEAIFKSAITTVAMEMKESYLNWSYSTGGYKKARKTFLSLRENRPLSKGLFTRMIEVEKEQETPKINNLRDYYERALQEFGTSDDGAGTARPAGKLWEDPLESHEVPGGGECGEIHLQIHSAADRTPVMQLCVCVCMWDHLQHDT</sequence>
<dbReference type="PANTHER" id="PTHR23271">
    <property type="entry name" value="HEPATOCELLULAR CARCINOMA-ASSOCIATED ANTIGEN 66"/>
    <property type="match status" value="1"/>
</dbReference>
<evidence type="ECO:0000256" key="3">
    <source>
        <dbReference type="ARBA" id="ARBA00022552"/>
    </source>
</evidence>
<dbReference type="GeneTree" id="ENSGT00390000016493"/>
<keyword evidence="3" id="KW-0698">rRNA processing</keyword>
<dbReference type="GO" id="GO:0034388">
    <property type="term" value="C:Pwp2p-containing subcomplex of 90S preribosome"/>
    <property type="evidence" value="ECO:0007669"/>
    <property type="project" value="TreeGrafter"/>
</dbReference>